<sequence length="75" mass="8320">MSGEAFAKLDEKLMEIELGVRAIDFLATITVQAHDPLERERSGLCIQWVAERLLPMINEAAHFAEDHSRGRGAGT</sequence>
<evidence type="ECO:0000313" key="1">
    <source>
        <dbReference type="EMBL" id="MBP0493995.1"/>
    </source>
</evidence>
<proteinExistence type="predicted"/>
<evidence type="ECO:0000313" key="2">
    <source>
        <dbReference type="Proteomes" id="UP000677537"/>
    </source>
</evidence>
<organism evidence="1 2">
    <name type="scientific">Roseomonas indoligenes</name>
    <dbReference type="NCBI Taxonomy" id="2820811"/>
    <lineage>
        <taxon>Bacteria</taxon>
        <taxon>Pseudomonadati</taxon>
        <taxon>Pseudomonadota</taxon>
        <taxon>Alphaproteobacteria</taxon>
        <taxon>Acetobacterales</taxon>
        <taxon>Roseomonadaceae</taxon>
        <taxon>Roseomonas</taxon>
    </lineage>
</organism>
<comment type="caution">
    <text evidence="1">The sequence shown here is derived from an EMBL/GenBank/DDBJ whole genome shotgun (WGS) entry which is preliminary data.</text>
</comment>
<dbReference type="Proteomes" id="UP000677537">
    <property type="component" value="Unassembled WGS sequence"/>
</dbReference>
<keyword evidence="2" id="KW-1185">Reference proteome</keyword>
<dbReference type="AlphaFoldDB" id="A0A940MZM6"/>
<protein>
    <submittedName>
        <fullName evidence="1">Uncharacterized protein</fullName>
    </submittedName>
</protein>
<dbReference type="RefSeq" id="WP_209374743.1">
    <property type="nucleotide sequence ID" value="NZ_JAGIZA010000008.1"/>
</dbReference>
<name>A0A940MZM6_9PROT</name>
<reference evidence="1" key="1">
    <citation type="submission" date="2021-03" db="EMBL/GenBank/DDBJ databases">
        <authorList>
            <person name="So Y."/>
        </authorList>
    </citation>
    <scope>NUCLEOTIDE SEQUENCE</scope>
    <source>
        <strain evidence="1">SG15</strain>
    </source>
</reference>
<dbReference type="EMBL" id="JAGIZA010000008">
    <property type="protein sequence ID" value="MBP0493995.1"/>
    <property type="molecule type" value="Genomic_DNA"/>
</dbReference>
<accession>A0A940MZM6</accession>
<gene>
    <name evidence="1" type="ORF">J5Y10_14515</name>
</gene>